<feature type="domain" description="Heterokaryon incompatibility" evidence="1">
    <location>
        <begin position="178"/>
        <end position="314"/>
    </location>
</feature>
<dbReference type="InterPro" id="IPR010730">
    <property type="entry name" value="HET"/>
</dbReference>
<name>A0AAN6WCI8_9PEZI</name>
<dbReference type="PANTHER" id="PTHR33112">
    <property type="entry name" value="DOMAIN PROTEIN, PUTATIVE-RELATED"/>
    <property type="match status" value="1"/>
</dbReference>
<evidence type="ECO:0000313" key="3">
    <source>
        <dbReference type="Proteomes" id="UP001302321"/>
    </source>
</evidence>
<sequence>MADSLCQQCQKLNFSQLWSTKPEDLPDEDGRLIKRTLSEDAIDNCRLCNFFAQAARYYNGDYKEYRTSEGLPEISLRLGAWGWRNTPCLRDNQDLMILIEKQNVEQEKKSSRLIAPDQIDYSLLRGWFSECEEDGMRTYDKYEVDNLRVIDCGHGRGEEQEPRLIAWASVGDELGKEYVALSYVWGTGPGRLPTLQINSTLPGPFPKVISDAIVVVKNMGYRYLWVDRYCIPQGDNDERERQIHAMGRIYESARFTIIAAAGDGPDHGLPGVTATRRLPHPFMKIQGFTLTLIPQPDGYIHHTKWATRGWTLQEGFLSSRHLVFTEHQVFYECQCIQAVEALVGTYQHPYSYSSRELWFHVFASGTSKRRGRGRPGFHYVEQLHGFIENYITRDLTDPNDGLNAFRGILQHAQQAITPIYELCGLPIYDDPKYMGTEDNNSAMAVSLSWKMNNLRRQPEFPSWTWVGWRSVKRTGASSFYLGTDERWYSSSDSKHYITSVDVIFGDDQIIQWSDHDGKGYKKTILEKSSMPGMSELPRSLLITGWLFDLTVVAVDDPSGGTATTAFHTVEIREQYQRPLSFGIELEQLMLFFPVNSDGDRKHTFTCLLLAELDRSNSRSTLVFLALNPVLQTEALLQTYERLDCWTLTSSTPIVRLDDTTMKAGGCLFREDAVVLQ</sequence>
<dbReference type="Pfam" id="PF06985">
    <property type="entry name" value="HET"/>
    <property type="match status" value="1"/>
</dbReference>
<evidence type="ECO:0000259" key="1">
    <source>
        <dbReference type="Pfam" id="PF06985"/>
    </source>
</evidence>
<reference evidence="2" key="1">
    <citation type="journal article" date="2023" name="Mol. Phylogenet. Evol.">
        <title>Genome-scale phylogeny and comparative genomics of the fungal order Sordariales.</title>
        <authorList>
            <person name="Hensen N."/>
            <person name="Bonometti L."/>
            <person name="Westerberg I."/>
            <person name="Brannstrom I.O."/>
            <person name="Guillou S."/>
            <person name="Cros-Aarteil S."/>
            <person name="Calhoun S."/>
            <person name="Haridas S."/>
            <person name="Kuo A."/>
            <person name="Mondo S."/>
            <person name="Pangilinan J."/>
            <person name="Riley R."/>
            <person name="LaButti K."/>
            <person name="Andreopoulos B."/>
            <person name="Lipzen A."/>
            <person name="Chen C."/>
            <person name="Yan M."/>
            <person name="Daum C."/>
            <person name="Ng V."/>
            <person name="Clum A."/>
            <person name="Steindorff A."/>
            <person name="Ohm R.A."/>
            <person name="Martin F."/>
            <person name="Silar P."/>
            <person name="Natvig D.O."/>
            <person name="Lalanne C."/>
            <person name="Gautier V."/>
            <person name="Ament-Velasquez S.L."/>
            <person name="Kruys A."/>
            <person name="Hutchinson M.I."/>
            <person name="Powell A.J."/>
            <person name="Barry K."/>
            <person name="Miller A.N."/>
            <person name="Grigoriev I.V."/>
            <person name="Debuchy R."/>
            <person name="Gladieux P."/>
            <person name="Hiltunen Thoren M."/>
            <person name="Johannesson H."/>
        </authorList>
    </citation>
    <scope>NUCLEOTIDE SEQUENCE</scope>
    <source>
        <strain evidence="2">CBS 892.96</strain>
    </source>
</reference>
<keyword evidence="3" id="KW-1185">Reference proteome</keyword>
<protein>
    <submittedName>
        <fullName evidence="2">Heterokaryon incompatibility protein-domain-containing protein</fullName>
    </submittedName>
</protein>
<dbReference type="Proteomes" id="UP001302321">
    <property type="component" value="Unassembled WGS sequence"/>
</dbReference>
<dbReference type="EMBL" id="MU866160">
    <property type="protein sequence ID" value="KAK4177587.1"/>
    <property type="molecule type" value="Genomic_DNA"/>
</dbReference>
<accession>A0AAN6WCI8</accession>
<organism evidence="2 3">
    <name type="scientific">Triangularia setosa</name>
    <dbReference type="NCBI Taxonomy" id="2587417"/>
    <lineage>
        <taxon>Eukaryota</taxon>
        <taxon>Fungi</taxon>
        <taxon>Dikarya</taxon>
        <taxon>Ascomycota</taxon>
        <taxon>Pezizomycotina</taxon>
        <taxon>Sordariomycetes</taxon>
        <taxon>Sordariomycetidae</taxon>
        <taxon>Sordariales</taxon>
        <taxon>Podosporaceae</taxon>
        <taxon>Triangularia</taxon>
    </lineage>
</organism>
<reference evidence="2" key="2">
    <citation type="submission" date="2023-05" db="EMBL/GenBank/DDBJ databases">
        <authorList>
            <consortium name="Lawrence Berkeley National Laboratory"/>
            <person name="Steindorff A."/>
            <person name="Hensen N."/>
            <person name="Bonometti L."/>
            <person name="Westerberg I."/>
            <person name="Brannstrom I.O."/>
            <person name="Guillou S."/>
            <person name="Cros-Aarteil S."/>
            <person name="Calhoun S."/>
            <person name="Haridas S."/>
            <person name="Kuo A."/>
            <person name="Mondo S."/>
            <person name="Pangilinan J."/>
            <person name="Riley R."/>
            <person name="Labutti K."/>
            <person name="Andreopoulos B."/>
            <person name="Lipzen A."/>
            <person name="Chen C."/>
            <person name="Yanf M."/>
            <person name="Daum C."/>
            <person name="Ng V."/>
            <person name="Clum A."/>
            <person name="Ohm R."/>
            <person name="Martin F."/>
            <person name="Silar P."/>
            <person name="Natvig D."/>
            <person name="Lalanne C."/>
            <person name="Gautier V."/>
            <person name="Ament-Velasquez S.L."/>
            <person name="Kruys A."/>
            <person name="Hutchinson M.I."/>
            <person name="Powell A.J."/>
            <person name="Barry K."/>
            <person name="Miller A.N."/>
            <person name="Grigoriev I.V."/>
            <person name="Debuchy R."/>
            <person name="Gladieux P."/>
            <person name="Thoren M.H."/>
            <person name="Johannesson H."/>
        </authorList>
    </citation>
    <scope>NUCLEOTIDE SEQUENCE</scope>
    <source>
        <strain evidence="2">CBS 892.96</strain>
    </source>
</reference>
<dbReference type="AlphaFoldDB" id="A0AAN6WCI8"/>
<gene>
    <name evidence="2" type="ORF">QBC36DRAFT_326669</name>
</gene>
<comment type="caution">
    <text evidence="2">The sequence shown here is derived from an EMBL/GenBank/DDBJ whole genome shotgun (WGS) entry which is preliminary data.</text>
</comment>
<proteinExistence type="predicted"/>
<dbReference type="PANTHER" id="PTHR33112:SF1">
    <property type="entry name" value="HETEROKARYON INCOMPATIBILITY DOMAIN-CONTAINING PROTEIN"/>
    <property type="match status" value="1"/>
</dbReference>
<evidence type="ECO:0000313" key="2">
    <source>
        <dbReference type="EMBL" id="KAK4177587.1"/>
    </source>
</evidence>